<gene>
    <name evidence="2" type="ordered locus">Kfla_1979</name>
</gene>
<dbReference type="EMBL" id="CP001736">
    <property type="protein sequence ID" value="ADB31071.1"/>
    <property type="molecule type" value="Genomic_DNA"/>
</dbReference>
<keyword evidence="3" id="KW-1185">Reference proteome</keyword>
<dbReference type="OrthoDB" id="5007251at2"/>
<feature type="transmembrane region" description="Helical" evidence="1">
    <location>
        <begin position="118"/>
        <end position="135"/>
    </location>
</feature>
<keyword evidence="1" id="KW-0472">Membrane</keyword>
<dbReference type="STRING" id="479435.Kfla_1979"/>
<name>D2PQT8_KRIFD</name>
<evidence type="ECO:0000313" key="3">
    <source>
        <dbReference type="Proteomes" id="UP000007967"/>
    </source>
</evidence>
<feature type="transmembrane region" description="Helical" evidence="1">
    <location>
        <begin position="87"/>
        <end position="106"/>
    </location>
</feature>
<feature type="transmembrane region" description="Helical" evidence="1">
    <location>
        <begin position="53"/>
        <end position="75"/>
    </location>
</feature>
<feature type="transmembrane region" description="Helical" evidence="1">
    <location>
        <begin position="21"/>
        <end position="41"/>
    </location>
</feature>
<evidence type="ECO:0000313" key="2">
    <source>
        <dbReference type="EMBL" id="ADB31071.1"/>
    </source>
</evidence>
<keyword evidence="1" id="KW-1133">Transmembrane helix</keyword>
<accession>D2PQT8</accession>
<proteinExistence type="predicted"/>
<dbReference type="eggNOG" id="ENOG502ZH10">
    <property type="taxonomic scope" value="Bacteria"/>
</dbReference>
<dbReference type="RefSeq" id="WP_012919627.1">
    <property type="nucleotide sequence ID" value="NC_013729.1"/>
</dbReference>
<protein>
    <submittedName>
        <fullName evidence="2">Uncharacterized protein</fullName>
    </submittedName>
</protein>
<reference evidence="3" key="1">
    <citation type="submission" date="2009-09" db="EMBL/GenBank/DDBJ databases">
        <title>The complete genome of Kribbella flavida DSM 17836.</title>
        <authorList>
            <consortium name="US DOE Joint Genome Institute (JGI-PGF)"/>
            <person name="Lucas S."/>
            <person name="Copeland A."/>
            <person name="Lapidus A."/>
            <person name="Glavina del Rio T."/>
            <person name="Dalin E."/>
            <person name="Tice H."/>
            <person name="Bruce D."/>
            <person name="Goodwin L."/>
            <person name="Pitluck S."/>
            <person name="Kyrpides N."/>
            <person name="Mavromatis K."/>
            <person name="Ivanova N."/>
            <person name="Saunders E."/>
            <person name="Brettin T."/>
            <person name="Detter J.C."/>
            <person name="Han C."/>
            <person name="Larimer F."/>
            <person name="Land M."/>
            <person name="Hauser L."/>
            <person name="Markowitz V."/>
            <person name="Cheng J.-F."/>
            <person name="Hugenholtz P."/>
            <person name="Woyke T."/>
            <person name="Wu D."/>
            <person name="Pukall R."/>
            <person name="Klenk H.-P."/>
            <person name="Eisen J.A."/>
        </authorList>
    </citation>
    <scope>NUCLEOTIDE SEQUENCE [LARGE SCALE GENOMIC DNA]</scope>
    <source>
        <strain evidence="3">DSM 17836 / JCM 10339 / NBRC 14399</strain>
    </source>
</reference>
<dbReference type="Proteomes" id="UP000007967">
    <property type="component" value="Chromosome"/>
</dbReference>
<organism evidence="2 3">
    <name type="scientific">Kribbella flavida (strain DSM 17836 / JCM 10339 / NBRC 14399)</name>
    <dbReference type="NCBI Taxonomy" id="479435"/>
    <lineage>
        <taxon>Bacteria</taxon>
        <taxon>Bacillati</taxon>
        <taxon>Actinomycetota</taxon>
        <taxon>Actinomycetes</taxon>
        <taxon>Propionibacteriales</taxon>
        <taxon>Kribbellaceae</taxon>
        <taxon>Kribbella</taxon>
    </lineage>
</organism>
<dbReference type="AlphaFoldDB" id="D2PQT8"/>
<dbReference type="KEGG" id="kfl:Kfla_1979"/>
<sequence length="141" mass="14646">MTTTDSRSSRAAVAPSKLTGYVAATMAAGLGLTHLTIYTVGYLSADDVAFSTYLFSGVAVTAVALLFAAAAALSAREVRRMRRTLRVMCWIAAVVLSLQAVAIAVGEPSLLIEPAGPGPWSLVGGPAFAIFAWRARTRATA</sequence>
<dbReference type="HOGENOM" id="CLU_1822807_0_0_11"/>
<keyword evidence="1" id="KW-0812">Transmembrane</keyword>
<reference evidence="2 3" key="2">
    <citation type="journal article" date="2010" name="Stand. Genomic Sci.">
        <title>Complete genome sequence of Kribbella flavida type strain (IFO 14399).</title>
        <authorList>
            <person name="Pukall R."/>
            <person name="Lapidus A."/>
            <person name="Glavina Del Rio T."/>
            <person name="Copeland A."/>
            <person name="Tice H."/>
            <person name="Cheng J.-F."/>
            <person name="Lucas S."/>
            <person name="Chen F."/>
            <person name="Nolan M."/>
            <person name="LaButti K."/>
            <person name="Pati A."/>
            <person name="Ivanova N."/>
            <person name="Mavrommatis K."/>
            <person name="Mikhailova N."/>
            <person name="Pitluck S."/>
            <person name="Bruce D."/>
            <person name="Goodwin L."/>
            <person name="Land M."/>
            <person name="Hauser L."/>
            <person name="Chang Y.-J."/>
            <person name="Jeffries C.D."/>
            <person name="Chen A."/>
            <person name="Palaniappan K."/>
            <person name="Chain P."/>
            <person name="Rohde M."/>
            <person name="Goeker M."/>
            <person name="Bristow J."/>
            <person name="Eisen J.A."/>
            <person name="Markowitz V."/>
            <person name="Hugenholtz P."/>
            <person name="Kyrpides N.C."/>
            <person name="Klenk H.-P."/>
            <person name="Brettin T."/>
        </authorList>
    </citation>
    <scope>NUCLEOTIDE SEQUENCE [LARGE SCALE GENOMIC DNA]</scope>
    <source>
        <strain evidence="3">DSM 17836 / JCM 10339 / NBRC 14399</strain>
    </source>
</reference>
<evidence type="ECO:0000256" key="1">
    <source>
        <dbReference type="SAM" id="Phobius"/>
    </source>
</evidence>